<dbReference type="Proteomes" id="UP000298663">
    <property type="component" value="Unassembled WGS sequence"/>
</dbReference>
<comment type="caution">
    <text evidence="2">The sequence shown here is derived from an EMBL/GenBank/DDBJ whole genome shotgun (WGS) entry which is preliminary data.</text>
</comment>
<keyword evidence="3" id="KW-1185">Reference proteome</keyword>
<sequence length="66" mass="7485">MFRMAKNTLPSSHRGGPDFPPKFPLSAGWNSRSGSKLKRNDLAQKYFPVRSREFKSEDSTRLGISN</sequence>
<organism evidence="2 3">
    <name type="scientific">Steinernema carpocapsae</name>
    <name type="common">Entomopathogenic nematode</name>
    <dbReference type="NCBI Taxonomy" id="34508"/>
    <lineage>
        <taxon>Eukaryota</taxon>
        <taxon>Metazoa</taxon>
        <taxon>Ecdysozoa</taxon>
        <taxon>Nematoda</taxon>
        <taxon>Chromadorea</taxon>
        <taxon>Rhabditida</taxon>
        <taxon>Tylenchina</taxon>
        <taxon>Panagrolaimomorpha</taxon>
        <taxon>Strongyloidoidea</taxon>
        <taxon>Steinernematidae</taxon>
        <taxon>Steinernema</taxon>
    </lineage>
</organism>
<dbReference type="AlphaFoldDB" id="A0A4U8UMB0"/>
<protein>
    <submittedName>
        <fullName evidence="2">Uncharacterized protein</fullName>
    </submittedName>
</protein>
<evidence type="ECO:0000313" key="3">
    <source>
        <dbReference type="Proteomes" id="UP000298663"/>
    </source>
</evidence>
<evidence type="ECO:0000313" key="2">
    <source>
        <dbReference type="EMBL" id="TMS34062.1"/>
    </source>
</evidence>
<evidence type="ECO:0000256" key="1">
    <source>
        <dbReference type="SAM" id="MobiDB-lite"/>
    </source>
</evidence>
<gene>
    <name evidence="2" type="ORF">L596_001717</name>
</gene>
<dbReference type="EMBL" id="AZBU02000001">
    <property type="protein sequence ID" value="TMS34062.1"/>
    <property type="molecule type" value="Genomic_DNA"/>
</dbReference>
<proteinExistence type="predicted"/>
<feature type="region of interest" description="Disordered" evidence="1">
    <location>
        <begin position="1"/>
        <end position="35"/>
    </location>
</feature>
<reference evidence="2 3" key="1">
    <citation type="journal article" date="2015" name="Genome Biol.">
        <title>Comparative genomics of Steinernema reveals deeply conserved gene regulatory networks.</title>
        <authorList>
            <person name="Dillman A.R."/>
            <person name="Macchietto M."/>
            <person name="Porter C.F."/>
            <person name="Rogers A."/>
            <person name="Williams B."/>
            <person name="Antoshechkin I."/>
            <person name="Lee M.M."/>
            <person name="Goodwin Z."/>
            <person name="Lu X."/>
            <person name="Lewis E.E."/>
            <person name="Goodrich-Blair H."/>
            <person name="Stock S.P."/>
            <person name="Adams B.J."/>
            <person name="Sternberg P.W."/>
            <person name="Mortazavi A."/>
        </authorList>
    </citation>
    <scope>NUCLEOTIDE SEQUENCE [LARGE SCALE GENOMIC DNA]</scope>
    <source>
        <strain evidence="2 3">ALL</strain>
    </source>
</reference>
<accession>A0A4U8UMB0</accession>
<reference evidence="2 3" key="2">
    <citation type="journal article" date="2019" name="G3 (Bethesda)">
        <title>Hybrid Assembly of the Genome of the Entomopathogenic Nematode Steinernema carpocapsae Identifies the X-Chromosome.</title>
        <authorList>
            <person name="Serra L."/>
            <person name="Macchietto M."/>
            <person name="Macias-Munoz A."/>
            <person name="McGill C.J."/>
            <person name="Rodriguez I.M."/>
            <person name="Rodriguez B."/>
            <person name="Murad R."/>
            <person name="Mortazavi A."/>
        </authorList>
    </citation>
    <scope>NUCLEOTIDE SEQUENCE [LARGE SCALE GENOMIC DNA]</scope>
    <source>
        <strain evidence="2 3">ALL</strain>
    </source>
</reference>
<name>A0A4U8UMB0_STECR</name>